<protein>
    <recommendedName>
        <fullName evidence="3">Reverse transcriptase zinc-binding domain-containing protein</fullName>
    </recommendedName>
</protein>
<keyword evidence="2" id="KW-1185">Reference proteome</keyword>
<sequence length="130" mass="15617">MQTETTLKISLSLRCPPKVRVFLWKLLLDGLPLRQRMNRRMPNVVDHKSEFLPLEAPDDSEPFWRWWLRLLEDLRSGPHWRRKASSFTVTMWSLWKERNRCVFKQLMNSPEAVFDSALSLIAEYHQFHPP</sequence>
<evidence type="ECO:0000313" key="1">
    <source>
        <dbReference type="EMBL" id="MED6206378.1"/>
    </source>
</evidence>
<dbReference type="EMBL" id="JASCZI010241752">
    <property type="protein sequence ID" value="MED6206378.1"/>
    <property type="molecule type" value="Genomic_DNA"/>
</dbReference>
<comment type="caution">
    <text evidence="1">The sequence shown here is derived from an EMBL/GenBank/DDBJ whole genome shotgun (WGS) entry which is preliminary data.</text>
</comment>
<name>A0ABU6YCG3_9FABA</name>
<proteinExistence type="predicted"/>
<dbReference type="Proteomes" id="UP001341840">
    <property type="component" value="Unassembled WGS sequence"/>
</dbReference>
<reference evidence="1 2" key="1">
    <citation type="journal article" date="2023" name="Plants (Basel)">
        <title>Bridging the Gap: Combining Genomics and Transcriptomics Approaches to Understand Stylosanthes scabra, an Orphan Legume from the Brazilian Caatinga.</title>
        <authorList>
            <person name="Ferreira-Neto J.R.C."/>
            <person name="da Silva M.D."/>
            <person name="Binneck E."/>
            <person name="de Melo N.F."/>
            <person name="da Silva R.H."/>
            <person name="de Melo A.L.T.M."/>
            <person name="Pandolfi V."/>
            <person name="Bustamante F.O."/>
            <person name="Brasileiro-Vidal A.C."/>
            <person name="Benko-Iseppon A.M."/>
        </authorList>
    </citation>
    <scope>NUCLEOTIDE SEQUENCE [LARGE SCALE GENOMIC DNA]</scope>
    <source>
        <tissue evidence="1">Leaves</tissue>
    </source>
</reference>
<organism evidence="1 2">
    <name type="scientific">Stylosanthes scabra</name>
    <dbReference type="NCBI Taxonomy" id="79078"/>
    <lineage>
        <taxon>Eukaryota</taxon>
        <taxon>Viridiplantae</taxon>
        <taxon>Streptophyta</taxon>
        <taxon>Embryophyta</taxon>
        <taxon>Tracheophyta</taxon>
        <taxon>Spermatophyta</taxon>
        <taxon>Magnoliopsida</taxon>
        <taxon>eudicotyledons</taxon>
        <taxon>Gunneridae</taxon>
        <taxon>Pentapetalae</taxon>
        <taxon>rosids</taxon>
        <taxon>fabids</taxon>
        <taxon>Fabales</taxon>
        <taxon>Fabaceae</taxon>
        <taxon>Papilionoideae</taxon>
        <taxon>50 kb inversion clade</taxon>
        <taxon>dalbergioids sensu lato</taxon>
        <taxon>Dalbergieae</taxon>
        <taxon>Pterocarpus clade</taxon>
        <taxon>Stylosanthes</taxon>
    </lineage>
</organism>
<gene>
    <name evidence="1" type="ORF">PIB30_026083</name>
</gene>
<accession>A0ABU6YCG3</accession>
<evidence type="ECO:0000313" key="2">
    <source>
        <dbReference type="Proteomes" id="UP001341840"/>
    </source>
</evidence>
<evidence type="ECO:0008006" key="3">
    <source>
        <dbReference type="Google" id="ProtNLM"/>
    </source>
</evidence>